<dbReference type="AlphaFoldDB" id="A0AAV4LZI7"/>
<organism evidence="2 3">
    <name type="scientific">Babesia caballi</name>
    <dbReference type="NCBI Taxonomy" id="5871"/>
    <lineage>
        <taxon>Eukaryota</taxon>
        <taxon>Sar</taxon>
        <taxon>Alveolata</taxon>
        <taxon>Apicomplexa</taxon>
        <taxon>Aconoidasida</taxon>
        <taxon>Piroplasmida</taxon>
        <taxon>Babesiidae</taxon>
        <taxon>Babesia</taxon>
    </lineage>
</organism>
<evidence type="ECO:0000313" key="3">
    <source>
        <dbReference type="Proteomes" id="UP001497744"/>
    </source>
</evidence>
<name>A0AAV4LZI7_BABCB</name>
<evidence type="ECO:0000313" key="2">
    <source>
        <dbReference type="EMBL" id="GIX65179.1"/>
    </source>
</evidence>
<gene>
    <name evidence="2" type="ORF">BcabD6B2_46140</name>
</gene>
<keyword evidence="3" id="KW-1185">Reference proteome</keyword>
<dbReference type="RefSeq" id="XP_067717248.1">
    <property type="nucleotide sequence ID" value="XM_067861147.1"/>
</dbReference>
<feature type="compositionally biased region" description="Polar residues" evidence="1">
    <location>
        <begin position="16"/>
        <end position="32"/>
    </location>
</feature>
<protein>
    <submittedName>
        <fullName evidence="2">Uncharacterized protein</fullName>
    </submittedName>
</protein>
<dbReference type="EMBL" id="BPLF01000004">
    <property type="protein sequence ID" value="GIX65179.1"/>
    <property type="molecule type" value="Genomic_DNA"/>
</dbReference>
<feature type="compositionally biased region" description="Basic and acidic residues" evidence="1">
    <location>
        <begin position="129"/>
        <end position="162"/>
    </location>
</feature>
<proteinExistence type="predicted"/>
<dbReference type="Proteomes" id="UP001497744">
    <property type="component" value="Unassembled WGS sequence"/>
</dbReference>
<dbReference type="GeneID" id="94196660"/>
<sequence>MSFVTATSSFHKHLTARTQNGSQSDTAKSAPQFTARESKITYKGESCPVIYVTHKILRILTQHNRALHTLEVEKALRSLGFMVGGGEEGRRRSGRGHLHQQGAVRVAAKGQADRVRRGAQAAALPEPLRVGDQRRRAGRVREQALGDQGDARERGADEHEPQDGGVAGRRAEAPARARGAVHGLPHESATKCNECIANVSDILLFPLGKEGYEQDRYKLDQDIKALWDSVQLPPIDQLLKDYNVSQVEHTYVAPSNSRRRRGEGKQAKNAGLQVALLLRWAGRPAGVEQRAHALRVDLVQHGGQNAPRLRHLVDGGEVAALAAERVVEQNLVAPDDGALREVVVDVAQNALLHLQTHVVRLVVAGEHQVLALGLHVELARADAPEDGGVGLDAEDQVASLELGAKVRGEGALHVETHLAQPLVEALAGGDHEGHALPLVVVDVEHHGAEGGADGVGRDALLLHVGALAAVLAGGVLADDGVLHAHGAHGAQHLVLLLGDGVVEPVGLVHGDEREELHGVVLHHVADDAVVLEVAAPEAADALLHLDVHALDVAPAEEVVVAQGPLYGYYTGNERLPQVVVDEEHLLGLGVLPHDALDLLAALRVAAEGLLQHDAEPPLLGAADGGGHLHDGVVGLGGGREVNEAVSDGGAALDFVELVVELEQGRRLVVPNSDAVEAFLELRDHGGEVEPRSSLAHENGGVYGRENVLRDGVEEVVERLVRAAHGQNTELVGKKPKVKQVEESRVEFPAREVASAAEENEGQAVRGFQRYLAPDAADAGSVQHGDAAGFREYLSGRETNGVDVTVLQHRGPDALLALALEEKDLAPRAAQKGQRKSQSFVHDGGVGESDHDALLAVSHLGPLEGRQVLGEEPGDVEVVADAQGDEVGLRRVLVLGHADDEAVGARGQVGVGEDDVLLGDRPTLQQRVADQALVGQLVGGRHVALVHQEDDDAVEVNADVRQAAHVVEHGARSAAAREPDRHHGGRRLGLLRLYAVEDQVHGGHGEALLGVALEQAGLHDVVQVVHVLHPTGARREHVRRIAELNDFVELVRVKGLQPLLVVVSVGRGEAGERVGRGGARELGRALFEVVLRRIPGTLGAARARHARIRVHHAGTGTVRWSGSGLCGGSKLQCPAHTRLCAASFGRGSA</sequence>
<reference evidence="2 3" key="1">
    <citation type="submission" date="2021-06" db="EMBL/GenBank/DDBJ databases">
        <title>Genome sequence of Babesia caballi.</title>
        <authorList>
            <person name="Yamagishi J."/>
            <person name="Kidaka T."/>
            <person name="Ochi A."/>
        </authorList>
    </citation>
    <scope>NUCLEOTIDE SEQUENCE [LARGE SCALE GENOMIC DNA]</scope>
    <source>
        <strain evidence="2">USDA-D6B2</strain>
    </source>
</reference>
<feature type="region of interest" description="Disordered" evidence="1">
    <location>
        <begin position="86"/>
        <end position="184"/>
    </location>
</feature>
<comment type="caution">
    <text evidence="2">The sequence shown here is derived from an EMBL/GenBank/DDBJ whole genome shotgun (WGS) entry which is preliminary data.</text>
</comment>
<feature type="region of interest" description="Disordered" evidence="1">
    <location>
        <begin position="14"/>
        <end position="33"/>
    </location>
</feature>
<accession>A0AAV4LZI7</accession>
<evidence type="ECO:0000256" key="1">
    <source>
        <dbReference type="SAM" id="MobiDB-lite"/>
    </source>
</evidence>